<comment type="caution">
    <text evidence="1">The sequence shown here is derived from an EMBL/GenBank/DDBJ whole genome shotgun (WGS) entry which is preliminary data.</text>
</comment>
<name>A0A1G4AZJ7_9PEZI</name>
<gene>
    <name evidence="1" type="ORF">CORC01_10095</name>
</gene>
<sequence>MPCFIYINGYPGVGKLTVANALSNLIPRSRVFHNHLVIDPVAAMLDRDDADADAGAYNDLRTSFRKHALDAIATHPALADKTFIFTDARESGPLGSEAARDHKTAADRRGVPFVSVVLRCDADESVKRIASRVGVGDGVAAGNTKLTDGEVLLRIRDKETIFQFGDENEMCLDTTSLGSEDAAHLIFQHVNAVYSRLDKDSRSLCLVSAAKLHRLNLTRRIPD</sequence>
<protein>
    <submittedName>
        <fullName evidence="1">Uncharacterized protein</fullName>
    </submittedName>
</protein>
<organism evidence="1 2">
    <name type="scientific">Colletotrichum orchidophilum</name>
    <dbReference type="NCBI Taxonomy" id="1209926"/>
    <lineage>
        <taxon>Eukaryota</taxon>
        <taxon>Fungi</taxon>
        <taxon>Dikarya</taxon>
        <taxon>Ascomycota</taxon>
        <taxon>Pezizomycotina</taxon>
        <taxon>Sordariomycetes</taxon>
        <taxon>Hypocreomycetidae</taxon>
        <taxon>Glomerellales</taxon>
        <taxon>Glomerellaceae</taxon>
        <taxon>Colletotrichum</taxon>
    </lineage>
</organism>
<dbReference type="OrthoDB" id="5426988at2759"/>
<dbReference type="SUPFAM" id="SSF52540">
    <property type="entry name" value="P-loop containing nucleoside triphosphate hydrolases"/>
    <property type="match status" value="1"/>
</dbReference>
<evidence type="ECO:0000313" key="1">
    <source>
        <dbReference type="EMBL" id="OHE94567.1"/>
    </source>
</evidence>
<dbReference type="STRING" id="1209926.A0A1G4AZJ7"/>
<dbReference type="InterPro" id="IPR027417">
    <property type="entry name" value="P-loop_NTPase"/>
</dbReference>
<proteinExistence type="predicted"/>
<dbReference type="Gene3D" id="3.40.50.300">
    <property type="entry name" value="P-loop containing nucleotide triphosphate hydrolases"/>
    <property type="match status" value="1"/>
</dbReference>
<keyword evidence="2" id="KW-1185">Reference proteome</keyword>
<dbReference type="EMBL" id="MJBS01000097">
    <property type="protein sequence ID" value="OHE94567.1"/>
    <property type="molecule type" value="Genomic_DNA"/>
</dbReference>
<dbReference type="GeneID" id="34563234"/>
<dbReference type="Pfam" id="PF13238">
    <property type="entry name" value="AAA_18"/>
    <property type="match status" value="1"/>
</dbReference>
<reference evidence="1 2" key="1">
    <citation type="submission" date="2016-09" db="EMBL/GenBank/DDBJ databases">
        <authorList>
            <person name="Capua I."/>
            <person name="De Benedictis P."/>
            <person name="Joannis T."/>
            <person name="Lombin L.H."/>
            <person name="Cattoli G."/>
        </authorList>
    </citation>
    <scope>NUCLEOTIDE SEQUENCE [LARGE SCALE GENOMIC DNA]</scope>
    <source>
        <strain evidence="1 2">IMI 309357</strain>
    </source>
</reference>
<dbReference type="RefSeq" id="XP_022471729.1">
    <property type="nucleotide sequence ID" value="XM_022621724.1"/>
</dbReference>
<accession>A0A1G4AZJ7</accession>
<dbReference type="Proteomes" id="UP000176998">
    <property type="component" value="Unassembled WGS sequence"/>
</dbReference>
<evidence type="ECO:0000313" key="2">
    <source>
        <dbReference type="Proteomes" id="UP000176998"/>
    </source>
</evidence>
<dbReference type="AlphaFoldDB" id="A0A1G4AZJ7"/>